<dbReference type="NCBIfam" id="TIGR00214">
    <property type="entry name" value="lipB"/>
    <property type="match status" value="1"/>
</dbReference>
<comment type="catalytic activity">
    <reaction evidence="6">
        <text>octanoyl-[ACP] + L-lysyl-[protein] = N(6)-octanoyl-L-lysyl-[protein] + holo-[ACP] + H(+)</text>
        <dbReference type="Rhea" id="RHEA:17665"/>
        <dbReference type="Rhea" id="RHEA-COMP:9636"/>
        <dbReference type="Rhea" id="RHEA-COMP:9685"/>
        <dbReference type="Rhea" id="RHEA-COMP:9752"/>
        <dbReference type="Rhea" id="RHEA-COMP:9928"/>
        <dbReference type="ChEBI" id="CHEBI:15378"/>
        <dbReference type="ChEBI" id="CHEBI:29969"/>
        <dbReference type="ChEBI" id="CHEBI:64479"/>
        <dbReference type="ChEBI" id="CHEBI:78463"/>
        <dbReference type="ChEBI" id="CHEBI:78809"/>
        <dbReference type="EC" id="2.3.1.181"/>
    </reaction>
</comment>
<evidence type="ECO:0000256" key="3">
    <source>
        <dbReference type="ARBA" id="ARBA00007907"/>
    </source>
</evidence>
<comment type="similarity">
    <text evidence="3 6">Belongs to the LipB family.</text>
</comment>
<dbReference type="NCBIfam" id="NF010925">
    <property type="entry name" value="PRK14345.1"/>
    <property type="match status" value="1"/>
</dbReference>
<proteinExistence type="inferred from homology"/>
<dbReference type="PANTHER" id="PTHR10993:SF7">
    <property type="entry name" value="LIPOYLTRANSFERASE 2, MITOCHONDRIAL-RELATED"/>
    <property type="match status" value="1"/>
</dbReference>
<accession>A0A6S7IHT1</accession>
<dbReference type="EMBL" id="CACRXK020009246">
    <property type="protein sequence ID" value="CAB4016763.1"/>
    <property type="molecule type" value="Genomic_DNA"/>
</dbReference>
<dbReference type="InterPro" id="IPR045864">
    <property type="entry name" value="aa-tRNA-synth_II/BPL/LPL"/>
</dbReference>
<dbReference type="PANTHER" id="PTHR10993">
    <property type="entry name" value="OCTANOYLTRANSFERASE"/>
    <property type="match status" value="1"/>
</dbReference>
<dbReference type="AlphaFoldDB" id="A0A6S7IHT1"/>
<dbReference type="GO" id="GO:0005739">
    <property type="term" value="C:mitochondrion"/>
    <property type="evidence" value="ECO:0007669"/>
    <property type="project" value="UniProtKB-SubCell"/>
</dbReference>
<sequence>MADKVRKSVVLYKNLGRINYKDGLAAMKQLTKLHMKSMKSNSQSPNTLIICEHFPVYTTGIRDKSVKDVDYLEKLGAEFQYTDRGGLITFHGPGQLMCYPILNLTQFIQNVRCYNEMLEEVGIRTCKKFGVVAKRTSNPGVWVDDCKIAAIGFHVSRWITSHGLALNCNVDLGWFDHIVPCGLVGKGATSLSVETWKNINVEKTTAPFIESFQEVFNCELTQVDSNSETGMKNSN</sequence>
<evidence type="ECO:0000256" key="4">
    <source>
        <dbReference type="ARBA" id="ARBA00022679"/>
    </source>
</evidence>
<dbReference type="OrthoDB" id="19908at2759"/>
<comment type="function">
    <text evidence="6">Catalyzes the transfer of endogenously produced octanoic acid from octanoyl-acyl-carrier-protein onto the lipoyl domains of lipoate-dependent enzymes. Lipoyl-ACP can also act as a substrate although octanoyl-ACP is likely to be the physiological substrate.</text>
</comment>
<dbReference type="InterPro" id="IPR004143">
    <property type="entry name" value="BPL_LPL_catalytic"/>
</dbReference>
<evidence type="ECO:0000256" key="2">
    <source>
        <dbReference type="ARBA" id="ARBA00004821"/>
    </source>
</evidence>
<evidence type="ECO:0000313" key="7">
    <source>
        <dbReference type="EMBL" id="CAB4016763.1"/>
    </source>
</evidence>
<comment type="pathway">
    <text evidence="2 6">Protein modification; protein lipoylation via endogenous pathway; protein N(6)-(lipoyl)lysine from octanoyl-[acyl-carrier-protein]: step 1/2.</text>
</comment>
<dbReference type="GO" id="GO:0033819">
    <property type="term" value="F:lipoyl(octanoyl) transferase activity"/>
    <property type="evidence" value="ECO:0007669"/>
    <property type="project" value="UniProtKB-EC"/>
</dbReference>
<keyword evidence="6" id="KW-0496">Mitochondrion</keyword>
<evidence type="ECO:0000256" key="5">
    <source>
        <dbReference type="ARBA" id="ARBA00023315"/>
    </source>
</evidence>
<dbReference type="GO" id="GO:0009249">
    <property type="term" value="P:protein lipoylation"/>
    <property type="evidence" value="ECO:0007669"/>
    <property type="project" value="InterPro"/>
</dbReference>
<evidence type="ECO:0000256" key="1">
    <source>
        <dbReference type="ARBA" id="ARBA00004173"/>
    </source>
</evidence>
<dbReference type="InterPro" id="IPR020605">
    <property type="entry name" value="Octanoyltransferase_CS"/>
</dbReference>
<organism evidence="7 8">
    <name type="scientific">Paramuricea clavata</name>
    <name type="common">Red gorgonian</name>
    <name type="synonym">Violescent sea-whip</name>
    <dbReference type="NCBI Taxonomy" id="317549"/>
    <lineage>
        <taxon>Eukaryota</taxon>
        <taxon>Metazoa</taxon>
        <taxon>Cnidaria</taxon>
        <taxon>Anthozoa</taxon>
        <taxon>Octocorallia</taxon>
        <taxon>Malacalcyonacea</taxon>
        <taxon>Plexauridae</taxon>
        <taxon>Paramuricea</taxon>
    </lineage>
</organism>
<keyword evidence="4 6" id="KW-0808">Transferase</keyword>
<evidence type="ECO:0000313" key="8">
    <source>
        <dbReference type="Proteomes" id="UP001152795"/>
    </source>
</evidence>
<reference evidence="7" key="1">
    <citation type="submission" date="2020-04" db="EMBL/GenBank/DDBJ databases">
        <authorList>
            <person name="Alioto T."/>
            <person name="Alioto T."/>
            <person name="Gomez Garrido J."/>
        </authorList>
    </citation>
    <scope>NUCLEOTIDE SEQUENCE</scope>
    <source>
        <strain evidence="7">A484AB</strain>
    </source>
</reference>
<dbReference type="HAMAP" id="MF_00013">
    <property type="entry name" value="LipB"/>
    <property type="match status" value="1"/>
</dbReference>
<gene>
    <name evidence="7" type="ORF">PACLA_8A043533</name>
</gene>
<dbReference type="CDD" id="cd16444">
    <property type="entry name" value="LipB"/>
    <property type="match status" value="1"/>
</dbReference>
<dbReference type="PROSITE" id="PS51733">
    <property type="entry name" value="BPL_LPL_CATALYTIC"/>
    <property type="match status" value="1"/>
</dbReference>
<protein>
    <recommendedName>
        <fullName evidence="6">Octanoyl-[acyl-carrier-protein]:protein N-octanoyltransferase LIPT2, mitochondrial</fullName>
        <ecNumber evidence="6">2.3.1.181</ecNumber>
    </recommendedName>
</protein>
<dbReference type="PIRSF" id="PIRSF016262">
    <property type="entry name" value="LPLase"/>
    <property type="match status" value="1"/>
</dbReference>
<name>A0A6S7IHT1_PARCT</name>
<dbReference type="EC" id="2.3.1.181" evidence="6"/>
<dbReference type="Gene3D" id="3.30.930.10">
    <property type="entry name" value="Bira Bifunctional Protein, Domain 2"/>
    <property type="match status" value="1"/>
</dbReference>
<comment type="caution">
    <text evidence="7">The sequence shown here is derived from an EMBL/GenBank/DDBJ whole genome shotgun (WGS) entry which is preliminary data.</text>
</comment>
<dbReference type="InterPro" id="IPR000544">
    <property type="entry name" value="Octanoyltransferase"/>
</dbReference>
<evidence type="ECO:0000256" key="6">
    <source>
        <dbReference type="PIRNR" id="PIRNR016262"/>
    </source>
</evidence>
<keyword evidence="8" id="KW-1185">Reference proteome</keyword>
<dbReference type="PROSITE" id="PS01313">
    <property type="entry name" value="LIPB"/>
    <property type="match status" value="1"/>
</dbReference>
<dbReference type="Pfam" id="PF21948">
    <property type="entry name" value="LplA-B_cat"/>
    <property type="match status" value="1"/>
</dbReference>
<dbReference type="FunFam" id="3.30.930.10:FF:000035">
    <property type="entry name" value="Putative lipoyltransferase 2, mitochondrial"/>
    <property type="match status" value="1"/>
</dbReference>
<dbReference type="Proteomes" id="UP001152795">
    <property type="component" value="Unassembled WGS sequence"/>
</dbReference>
<comment type="subcellular location">
    <subcellularLocation>
        <location evidence="1 6">Mitochondrion</location>
    </subcellularLocation>
</comment>
<keyword evidence="5 6" id="KW-0012">Acyltransferase</keyword>
<dbReference type="SUPFAM" id="SSF55681">
    <property type="entry name" value="Class II aaRS and biotin synthetases"/>
    <property type="match status" value="1"/>
</dbReference>
<dbReference type="UniPathway" id="UPA00538">
    <property type="reaction ID" value="UER00592"/>
</dbReference>